<evidence type="ECO:0000259" key="3">
    <source>
        <dbReference type="Pfam" id="PF06580"/>
    </source>
</evidence>
<dbReference type="STRING" id="1391627.SAMN05216464_110149"/>
<reference evidence="4 5" key="1">
    <citation type="submission" date="2016-10" db="EMBL/GenBank/DDBJ databases">
        <authorList>
            <person name="de Groot N.N."/>
        </authorList>
    </citation>
    <scope>NUCLEOTIDE SEQUENCE [LARGE SCALE GENOMIC DNA]</scope>
    <source>
        <strain evidence="4 5">47C3B</strain>
    </source>
</reference>
<keyword evidence="2" id="KW-0812">Transmembrane</keyword>
<evidence type="ECO:0000313" key="5">
    <source>
        <dbReference type="Proteomes" id="UP000199072"/>
    </source>
</evidence>
<gene>
    <name evidence="4" type="ORF">SAMN05216464_110149</name>
</gene>
<feature type="transmembrane region" description="Helical" evidence="2">
    <location>
        <begin position="21"/>
        <end position="40"/>
    </location>
</feature>
<dbReference type="EMBL" id="FNAI01000010">
    <property type="protein sequence ID" value="SDE87617.1"/>
    <property type="molecule type" value="Genomic_DNA"/>
</dbReference>
<evidence type="ECO:0000313" key="4">
    <source>
        <dbReference type="EMBL" id="SDE87617.1"/>
    </source>
</evidence>
<keyword evidence="1" id="KW-0175">Coiled coil</keyword>
<feature type="domain" description="Signal transduction histidine kinase internal region" evidence="3">
    <location>
        <begin position="167"/>
        <end position="246"/>
    </location>
</feature>
<proteinExistence type="predicted"/>
<protein>
    <submittedName>
        <fullName evidence="4">Histidine kinase</fullName>
    </submittedName>
</protein>
<evidence type="ECO:0000256" key="2">
    <source>
        <dbReference type="SAM" id="Phobius"/>
    </source>
</evidence>
<dbReference type="PANTHER" id="PTHR34220">
    <property type="entry name" value="SENSOR HISTIDINE KINASE YPDA"/>
    <property type="match status" value="1"/>
</dbReference>
<dbReference type="GO" id="GO:0016020">
    <property type="term" value="C:membrane"/>
    <property type="evidence" value="ECO:0007669"/>
    <property type="project" value="InterPro"/>
</dbReference>
<dbReference type="Proteomes" id="UP000199072">
    <property type="component" value="Unassembled WGS sequence"/>
</dbReference>
<dbReference type="PANTHER" id="PTHR34220:SF7">
    <property type="entry name" value="SENSOR HISTIDINE KINASE YPDA"/>
    <property type="match status" value="1"/>
</dbReference>
<dbReference type="GO" id="GO:0000155">
    <property type="term" value="F:phosphorelay sensor kinase activity"/>
    <property type="evidence" value="ECO:0007669"/>
    <property type="project" value="InterPro"/>
</dbReference>
<dbReference type="InterPro" id="IPR010559">
    <property type="entry name" value="Sig_transdc_His_kin_internal"/>
</dbReference>
<dbReference type="OrthoDB" id="9792992at2"/>
<name>A0A1G7GHL0_9SPHI</name>
<keyword evidence="2" id="KW-1133">Transmembrane helix</keyword>
<dbReference type="InterPro" id="IPR050640">
    <property type="entry name" value="Bact_2-comp_sensor_kinase"/>
</dbReference>
<accession>A0A1G7GHL0</accession>
<keyword evidence="4" id="KW-0418">Kinase</keyword>
<organism evidence="4 5">
    <name type="scientific">Mucilaginibacter pineti</name>
    <dbReference type="NCBI Taxonomy" id="1391627"/>
    <lineage>
        <taxon>Bacteria</taxon>
        <taxon>Pseudomonadati</taxon>
        <taxon>Bacteroidota</taxon>
        <taxon>Sphingobacteriia</taxon>
        <taxon>Sphingobacteriales</taxon>
        <taxon>Sphingobacteriaceae</taxon>
        <taxon>Mucilaginibacter</taxon>
    </lineage>
</organism>
<feature type="transmembrane region" description="Helical" evidence="2">
    <location>
        <begin position="83"/>
        <end position="103"/>
    </location>
</feature>
<keyword evidence="5" id="KW-1185">Reference proteome</keyword>
<dbReference type="AlphaFoldDB" id="A0A1G7GHL0"/>
<feature type="coiled-coil region" evidence="1">
    <location>
        <begin position="149"/>
        <end position="176"/>
    </location>
</feature>
<keyword evidence="4" id="KW-0808">Transferase</keyword>
<evidence type="ECO:0000256" key="1">
    <source>
        <dbReference type="SAM" id="Coils"/>
    </source>
</evidence>
<dbReference type="Pfam" id="PF06580">
    <property type="entry name" value="His_kinase"/>
    <property type="match status" value="1"/>
</dbReference>
<feature type="transmembrane region" description="Helical" evidence="2">
    <location>
        <begin position="123"/>
        <end position="140"/>
    </location>
</feature>
<keyword evidence="2" id="KW-0472">Membrane</keyword>
<sequence length="354" mass="40897">MQTGTFTKQLNSKPLISKIGLHILFIFSFIFFEKVVSLIMRPTAPIAPSLLYYIPAIGVFYFNTYFVMKLWNKTISSFIKIMFLILVEINVYWISSLFITSVITKHSISDTKVFNTENNVGNIWRGSYFFLFSLLYWLHLQSIKSNRRADALALANAEAELEKVKLENKLLRSQINSHFLCNTLNSIYAMADGREERIARAIKLTSDFVRYTYTDFAQDNVQLVPLTEEIEQLNGLLEICSIRFGELPIQFDINIEKDSDFKIPPVLLLTFVENIFAHGLFNDPGHPVTISVNLTQTEFRFRTRNMKNDVTTHPSTGIGVENAKARLATYYPDRFQFNTYNTDNYYSLDLKITL</sequence>
<dbReference type="RefSeq" id="WP_091152052.1">
    <property type="nucleotide sequence ID" value="NZ_FNAI01000010.1"/>
</dbReference>
<feature type="transmembrane region" description="Helical" evidence="2">
    <location>
        <begin position="52"/>
        <end position="71"/>
    </location>
</feature>